<dbReference type="InterPro" id="IPR001315">
    <property type="entry name" value="CARD"/>
</dbReference>
<name>A0A8M1K786_CLUHA</name>
<proteinExistence type="predicted"/>
<sequence length="201" mass="22860">MDIILEKKIILTEILSAETAFILQHVQQNKLITDRDYSALKSLPQNTETMSGEVLDKLRDKGEDTCQKFIVLLKQQRVLDQYPRLRDVFSDLRQVEGAGPKSSSASPVKARDKVKKSRKELIQRIGDATLKSVLDGLQEDSPNHPVIILRERNEVLQNNSVTEDRVTCLVDMVQKKGERACEIFLSFLRELDPNLCDELGL</sequence>
<organism evidence="2 3">
    <name type="scientific">Clupea harengus</name>
    <name type="common">Atlantic herring</name>
    <dbReference type="NCBI Taxonomy" id="7950"/>
    <lineage>
        <taxon>Eukaryota</taxon>
        <taxon>Metazoa</taxon>
        <taxon>Chordata</taxon>
        <taxon>Craniata</taxon>
        <taxon>Vertebrata</taxon>
        <taxon>Euteleostomi</taxon>
        <taxon>Actinopterygii</taxon>
        <taxon>Neopterygii</taxon>
        <taxon>Teleostei</taxon>
        <taxon>Clupei</taxon>
        <taxon>Clupeiformes</taxon>
        <taxon>Clupeoidei</taxon>
        <taxon>Clupeidae</taxon>
        <taxon>Clupea</taxon>
    </lineage>
</organism>
<dbReference type="RefSeq" id="XP_042559662.1">
    <property type="nucleotide sequence ID" value="XM_042703728.1"/>
</dbReference>
<feature type="domain" description="CARD" evidence="1">
    <location>
        <begin position="106"/>
        <end position="201"/>
    </location>
</feature>
<dbReference type="Pfam" id="PF00619">
    <property type="entry name" value="CARD"/>
    <property type="match status" value="1"/>
</dbReference>
<reference evidence="3" key="1">
    <citation type="submission" date="2025-08" db="UniProtKB">
        <authorList>
            <consortium name="RefSeq"/>
        </authorList>
    </citation>
    <scope>IDENTIFICATION</scope>
</reference>
<dbReference type="AlphaFoldDB" id="A0A8M1K786"/>
<feature type="domain" description="CARD" evidence="1">
    <location>
        <begin position="1"/>
        <end position="75"/>
    </location>
</feature>
<evidence type="ECO:0000313" key="2">
    <source>
        <dbReference type="Proteomes" id="UP000515152"/>
    </source>
</evidence>
<dbReference type="KEGG" id="char:122128849"/>
<dbReference type="OrthoDB" id="8931418at2759"/>
<dbReference type="GeneID" id="122128849"/>
<evidence type="ECO:0000313" key="3">
    <source>
        <dbReference type="RefSeq" id="XP_042559662.1"/>
    </source>
</evidence>
<dbReference type="GO" id="GO:0042981">
    <property type="term" value="P:regulation of apoptotic process"/>
    <property type="evidence" value="ECO:0007669"/>
    <property type="project" value="InterPro"/>
</dbReference>
<dbReference type="PROSITE" id="PS50209">
    <property type="entry name" value="CARD"/>
    <property type="match status" value="2"/>
</dbReference>
<protein>
    <submittedName>
        <fullName evidence="3">Uncharacterized protein LOC122128849</fullName>
    </submittedName>
</protein>
<keyword evidence="2" id="KW-1185">Reference proteome</keyword>
<dbReference type="Proteomes" id="UP000515152">
    <property type="component" value="Chromosome 25"/>
</dbReference>
<evidence type="ECO:0000259" key="1">
    <source>
        <dbReference type="PROSITE" id="PS50209"/>
    </source>
</evidence>
<gene>
    <name evidence="3" type="primary">LOC122128849</name>
</gene>
<accession>A0A8M1K786</accession>